<evidence type="ECO:0000313" key="4">
    <source>
        <dbReference type="Proteomes" id="UP001189429"/>
    </source>
</evidence>
<protein>
    <recommendedName>
        <fullName evidence="5">Dolichol kinase</fullName>
    </recommendedName>
</protein>
<sequence>MPPLRARGQGGRGGGGGLLWRVCRLLLLTAVPLAGAAGLLQADPLCLLAVVVASSVAMLLELTGLLRAVGVPFPCVLGLLYLLQLWVLPPSRLATARSARPGRGRTSPPSPALRGWL</sequence>
<evidence type="ECO:0000313" key="3">
    <source>
        <dbReference type="EMBL" id="CAK0848156.1"/>
    </source>
</evidence>
<proteinExistence type="predicted"/>
<evidence type="ECO:0000256" key="1">
    <source>
        <dbReference type="SAM" id="MobiDB-lite"/>
    </source>
</evidence>
<evidence type="ECO:0008006" key="5">
    <source>
        <dbReference type="Google" id="ProtNLM"/>
    </source>
</evidence>
<gene>
    <name evidence="3" type="ORF">PCOR1329_LOCUS41172</name>
</gene>
<accession>A0ABN9TPW6</accession>
<dbReference type="EMBL" id="CAUYUJ010014953">
    <property type="protein sequence ID" value="CAK0848156.1"/>
    <property type="molecule type" value="Genomic_DNA"/>
</dbReference>
<keyword evidence="4" id="KW-1185">Reference proteome</keyword>
<keyword evidence="2" id="KW-1133">Transmembrane helix</keyword>
<organism evidence="3 4">
    <name type="scientific">Prorocentrum cordatum</name>
    <dbReference type="NCBI Taxonomy" id="2364126"/>
    <lineage>
        <taxon>Eukaryota</taxon>
        <taxon>Sar</taxon>
        <taxon>Alveolata</taxon>
        <taxon>Dinophyceae</taxon>
        <taxon>Prorocentrales</taxon>
        <taxon>Prorocentraceae</taxon>
        <taxon>Prorocentrum</taxon>
    </lineage>
</organism>
<feature type="compositionally biased region" description="Low complexity" evidence="1">
    <location>
        <begin position="95"/>
        <end position="107"/>
    </location>
</feature>
<feature type="region of interest" description="Disordered" evidence="1">
    <location>
        <begin position="95"/>
        <end position="117"/>
    </location>
</feature>
<feature type="transmembrane region" description="Helical" evidence="2">
    <location>
        <begin position="71"/>
        <end position="88"/>
    </location>
</feature>
<keyword evidence="2" id="KW-0472">Membrane</keyword>
<name>A0ABN9TPW6_9DINO</name>
<keyword evidence="2" id="KW-0812">Transmembrane</keyword>
<reference evidence="3" key="1">
    <citation type="submission" date="2023-10" db="EMBL/GenBank/DDBJ databases">
        <authorList>
            <person name="Chen Y."/>
            <person name="Shah S."/>
            <person name="Dougan E. K."/>
            <person name="Thang M."/>
            <person name="Chan C."/>
        </authorList>
    </citation>
    <scope>NUCLEOTIDE SEQUENCE [LARGE SCALE GENOMIC DNA]</scope>
</reference>
<dbReference type="Proteomes" id="UP001189429">
    <property type="component" value="Unassembled WGS sequence"/>
</dbReference>
<comment type="caution">
    <text evidence="3">The sequence shown here is derived from an EMBL/GenBank/DDBJ whole genome shotgun (WGS) entry which is preliminary data.</text>
</comment>
<evidence type="ECO:0000256" key="2">
    <source>
        <dbReference type="SAM" id="Phobius"/>
    </source>
</evidence>